<dbReference type="EMBL" id="CP043661">
    <property type="protein sequence ID" value="QNE18231.1"/>
    <property type="molecule type" value="Genomic_DNA"/>
</dbReference>
<reference evidence="3" key="1">
    <citation type="submission" date="2019-09" db="EMBL/GenBank/DDBJ databases">
        <title>Antimicrobial potential of Antarctic Bacteria.</title>
        <authorList>
            <person name="Benaud N."/>
            <person name="Edwards R.J."/>
            <person name="Ferrari B.C."/>
        </authorList>
    </citation>
    <scope>NUCLEOTIDE SEQUENCE [LARGE SCALE GENOMIC DNA]</scope>
    <source>
        <strain evidence="3">SPB151</strain>
    </source>
</reference>
<organism evidence="2 3">
    <name type="scientific">Kribbella qitaiheensis</name>
    <dbReference type="NCBI Taxonomy" id="1544730"/>
    <lineage>
        <taxon>Bacteria</taxon>
        <taxon>Bacillati</taxon>
        <taxon>Actinomycetota</taxon>
        <taxon>Actinomycetes</taxon>
        <taxon>Propionibacteriales</taxon>
        <taxon>Kribbellaceae</taxon>
        <taxon>Kribbella</taxon>
    </lineage>
</organism>
<sequence length="457" mass="50142">MNWQSLEPDLQEAAMKLVATGRLRAETDPELFQAGMRGRAALVDFFRSELGWPVEVQELAEQIRLHKRRVDPPGDRGPLLQRSGRAARTPQLASPLVLVVIALVCEQLWRRPRIALRELMQAVAQVCAEDSDSGLLPPFRIVAGDGVRLQEAMDNRRAIVDALKILVAEGTVTVDADLDEVIVDEDTDMVVRASRERLSVKFSSVSPTLLGLDRLPPPDHLAALSTESLLDHEDQPGGGDPTLETRRLAALRRLVDDPATDPHDQPGSNASSAGSIGVTPYLQTMGGRERGLRVLSALGLNATVRRDWWEVTEPLGLGSLLDFPNGRRIERQAALAVLAKLSHRPAPRASVTVEELAELLEELRIDQPRWATGYHGRFKVLARAAAAELTQFALLSPDKSRRGVWHPTPGVHLWRVRIRHQPTASAQPAPFSSPLPTPEPEPELSLDFSEGSVDGPV</sequence>
<reference evidence="2 3" key="2">
    <citation type="journal article" date="2020" name="Microbiol. Resour. Announc.">
        <title>Antarctic desert soil bacteria exhibit high novel natural product potential, evaluated through long-read genome sequencing and comparative genomics.</title>
        <authorList>
            <person name="Benaud N."/>
            <person name="Edwards R.J."/>
            <person name="Amos T.G."/>
            <person name="D'Agostino P.M."/>
            <person name="Gutierrez-Chavez C."/>
            <person name="Montgomery K."/>
            <person name="Nicetic I."/>
            <person name="Ferrari B.C."/>
        </authorList>
    </citation>
    <scope>NUCLEOTIDE SEQUENCE [LARGE SCALE GENOMIC DNA]</scope>
    <source>
        <strain evidence="2 3">SPB151</strain>
    </source>
</reference>
<dbReference type="Proteomes" id="UP000515563">
    <property type="component" value="Chromosome"/>
</dbReference>
<dbReference type="RefSeq" id="WP_185447219.1">
    <property type="nucleotide sequence ID" value="NZ_CP043661.1"/>
</dbReference>
<dbReference type="InterPro" id="IPR013494">
    <property type="entry name" value="CHP02678"/>
</dbReference>
<gene>
    <name evidence="2" type="ORF">F1D05_10395</name>
</gene>
<dbReference type="AlphaFoldDB" id="A0A7G6WW66"/>
<accession>A0A7G6WW66</accession>
<evidence type="ECO:0000256" key="1">
    <source>
        <dbReference type="SAM" id="MobiDB-lite"/>
    </source>
</evidence>
<dbReference type="Pfam" id="PF09661">
    <property type="entry name" value="DUF2398"/>
    <property type="match status" value="1"/>
</dbReference>
<proteinExistence type="predicted"/>
<keyword evidence="3" id="KW-1185">Reference proteome</keyword>
<feature type="region of interest" description="Disordered" evidence="1">
    <location>
        <begin position="424"/>
        <end position="457"/>
    </location>
</feature>
<name>A0A7G6WW66_9ACTN</name>
<evidence type="ECO:0000313" key="3">
    <source>
        <dbReference type="Proteomes" id="UP000515563"/>
    </source>
</evidence>
<evidence type="ECO:0000313" key="2">
    <source>
        <dbReference type="EMBL" id="QNE18231.1"/>
    </source>
</evidence>
<feature type="region of interest" description="Disordered" evidence="1">
    <location>
        <begin position="257"/>
        <end position="277"/>
    </location>
</feature>
<dbReference type="KEGG" id="kqi:F1D05_10395"/>
<protein>
    <submittedName>
        <fullName evidence="2">DUF2398 family protein</fullName>
    </submittedName>
</protein>